<feature type="non-terminal residue" evidence="2">
    <location>
        <position position="1"/>
    </location>
</feature>
<feature type="compositionally biased region" description="Basic and acidic residues" evidence="1">
    <location>
        <begin position="181"/>
        <end position="195"/>
    </location>
</feature>
<dbReference type="EMBL" id="GBHO01044872">
    <property type="protein sequence ID" value="JAF98731.1"/>
    <property type="molecule type" value="Transcribed_RNA"/>
</dbReference>
<reference evidence="2" key="1">
    <citation type="journal article" date="2014" name="PLoS ONE">
        <title>Transcriptome-Based Identification of ABC Transporters in the Western Tarnished Plant Bug Lygus hesperus.</title>
        <authorList>
            <person name="Hull J.J."/>
            <person name="Chaney K."/>
            <person name="Geib S.M."/>
            <person name="Fabrick J.A."/>
            <person name="Brent C.S."/>
            <person name="Walsh D."/>
            <person name="Lavine L.C."/>
        </authorList>
    </citation>
    <scope>NUCLEOTIDE SEQUENCE</scope>
</reference>
<sequence length="195" mass="20478">FRIVKNLFNLNLEEYKGSVVRWVFPFKQSINQYLQSTVDWDSVSDKSVSEANSGSTNQTVTTNETWSTNETMSSDDAASVPDESTVAPWASEDGAGGDSMSDDRDSDNTVADSDETVSDSDEATTVDAVNPGSVADSERGGSYSDGGGSNSDGGDGYGSNAMYSSPTNDAPGAPSGIFGSDGRDQESKSEEFHVG</sequence>
<gene>
    <name evidence="2" type="ORF">CM83_35513</name>
</gene>
<evidence type="ECO:0000313" key="2">
    <source>
        <dbReference type="EMBL" id="JAF98731.1"/>
    </source>
</evidence>
<accession>A0A0A9VQN2</accession>
<feature type="compositionally biased region" description="Gly residues" evidence="1">
    <location>
        <begin position="143"/>
        <end position="157"/>
    </location>
</feature>
<evidence type="ECO:0000256" key="1">
    <source>
        <dbReference type="SAM" id="MobiDB-lite"/>
    </source>
</evidence>
<organism evidence="2">
    <name type="scientific">Lygus hesperus</name>
    <name type="common">Western plant bug</name>
    <dbReference type="NCBI Taxonomy" id="30085"/>
    <lineage>
        <taxon>Eukaryota</taxon>
        <taxon>Metazoa</taxon>
        <taxon>Ecdysozoa</taxon>
        <taxon>Arthropoda</taxon>
        <taxon>Hexapoda</taxon>
        <taxon>Insecta</taxon>
        <taxon>Pterygota</taxon>
        <taxon>Neoptera</taxon>
        <taxon>Paraneoptera</taxon>
        <taxon>Hemiptera</taxon>
        <taxon>Heteroptera</taxon>
        <taxon>Panheteroptera</taxon>
        <taxon>Cimicomorpha</taxon>
        <taxon>Miridae</taxon>
        <taxon>Mirini</taxon>
        <taxon>Lygus</taxon>
    </lineage>
</organism>
<name>A0A0A9VQN2_LYGHE</name>
<feature type="compositionally biased region" description="Acidic residues" evidence="1">
    <location>
        <begin position="112"/>
        <end position="124"/>
    </location>
</feature>
<feature type="region of interest" description="Disordered" evidence="1">
    <location>
        <begin position="46"/>
        <end position="195"/>
    </location>
</feature>
<protein>
    <submittedName>
        <fullName evidence="2">Uncharacterized protein</fullName>
    </submittedName>
</protein>
<feature type="compositionally biased region" description="Polar residues" evidence="1">
    <location>
        <begin position="50"/>
        <end position="76"/>
    </location>
</feature>
<dbReference type="AlphaFoldDB" id="A0A0A9VQN2"/>
<reference evidence="2" key="2">
    <citation type="submission" date="2014-07" db="EMBL/GenBank/DDBJ databases">
        <authorList>
            <person name="Hull J."/>
        </authorList>
    </citation>
    <scope>NUCLEOTIDE SEQUENCE</scope>
</reference>
<proteinExistence type="predicted"/>